<accession>A0A9P8QC95</accession>
<dbReference type="Proteomes" id="UP000774326">
    <property type="component" value="Unassembled WGS sequence"/>
</dbReference>
<proteinExistence type="predicted"/>
<reference evidence="1" key="1">
    <citation type="journal article" date="2021" name="Open Biol.">
        <title>Shared evolutionary footprints suggest mitochondrial oxidative damage underlies multiple complex I losses in fungi.</title>
        <authorList>
            <person name="Schikora-Tamarit M.A."/>
            <person name="Marcet-Houben M."/>
            <person name="Nosek J."/>
            <person name="Gabaldon T."/>
        </authorList>
    </citation>
    <scope>NUCLEOTIDE SEQUENCE</scope>
    <source>
        <strain evidence="1">CBS2887</strain>
    </source>
</reference>
<comment type="caution">
    <text evidence="1">The sequence shown here is derived from an EMBL/GenBank/DDBJ whole genome shotgun (WGS) entry which is preliminary data.</text>
</comment>
<dbReference type="AlphaFoldDB" id="A0A9P8QC95"/>
<gene>
    <name evidence="1" type="ORF">WICPIJ_001974</name>
</gene>
<reference evidence="1" key="2">
    <citation type="submission" date="2021-01" db="EMBL/GenBank/DDBJ databases">
        <authorList>
            <person name="Schikora-Tamarit M.A."/>
        </authorList>
    </citation>
    <scope>NUCLEOTIDE SEQUENCE</scope>
    <source>
        <strain evidence="1">CBS2887</strain>
    </source>
</reference>
<evidence type="ECO:0000313" key="1">
    <source>
        <dbReference type="EMBL" id="KAH3687030.1"/>
    </source>
</evidence>
<dbReference type="EMBL" id="JAEUBG010001039">
    <property type="protein sequence ID" value="KAH3687030.1"/>
    <property type="molecule type" value="Genomic_DNA"/>
</dbReference>
<keyword evidence="2" id="KW-1185">Reference proteome</keyword>
<organism evidence="1 2">
    <name type="scientific">Wickerhamomyces pijperi</name>
    <name type="common">Yeast</name>
    <name type="synonym">Pichia pijperi</name>
    <dbReference type="NCBI Taxonomy" id="599730"/>
    <lineage>
        <taxon>Eukaryota</taxon>
        <taxon>Fungi</taxon>
        <taxon>Dikarya</taxon>
        <taxon>Ascomycota</taxon>
        <taxon>Saccharomycotina</taxon>
        <taxon>Saccharomycetes</taxon>
        <taxon>Phaffomycetales</taxon>
        <taxon>Wickerhamomycetaceae</taxon>
        <taxon>Wickerhamomyces</taxon>
    </lineage>
</organism>
<name>A0A9P8QC95_WICPI</name>
<protein>
    <submittedName>
        <fullName evidence="1">Uncharacterized protein</fullName>
    </submittedName>
</protein>
<sequence>MPTVSQPPTTQLSESSSVDMTQTSAVNSILHQRLLSPFLRHSVTLNLILKHQLDTKYAEHPRSIDTVQLILQNLEKSNQIWFNPSPYRAHIFNVCELTAIDVLTLLHLPHEGPYRELCDHLISDLERFVVESIFMILRVFSLMEPHYAISSINFSDLDGLNEESFKLLTYFVVLNNPRLFALTKDPVTGQVIYHPNSEFVVGRLFQKMYHRRVVRIVYEKYHQVLNYTLSKRASITIEKALMKETKSKDFEEVPEMKSWDAAVFIKIFRDDNNQLFPQPVELLCRKSIIAKNRQLSATDDDPSLQTLKLMTKERQELLGMELLNSSSTVTSRISIQGQITIRELFISITKIFKLDRDGEFLDTFDRMDDINWNESIEKLHYVEPESLFVGRLGSVVVFAGQVLEGRKQATV</sequence>
<evidence type="ECO:0000313" key="2">
    <source>
        <dbReference type="Proteomes" id="UP000774326"/>
    </source>
</evidence>